<organism evidence="1 2">
    <name type="scientific">Kribbella antiqua</name>
    <dbReference type="NCBI Taxonomy" id="2512217"/>
    <lineage>
        <taxon>Bacteria</taxon>
        <taxon>Bacillati</taxon>
        <taxon>Actinomycetota</taxon>
        <taxon>Actinomycetes</taxon>
        <taxon>Propionibacteriales</taxon>
        <taxon>Kribbellaceae</taxon>
        <taxon>Kribbella</taxon>
    </lineage>
</organism>
<accession>A0A4R2I5C2</accession>
<keyword evidence="2" id="KW-1185">Reference proteome</keyword>
<protein>
    <submittedName>
        <fullName evidence="1">Uncharacterized protein</fullName>
    </submittedName>
</protein>
<dbReference type="EMBL" id="SLWR01000019">
    <property type="protein sequence ID" value="TCO39026.1"/>
    <property type="molecule type" value="Genomic_DNA"/>
</dbReference>
<evidence type="ECO:0000313" key="2">
    <source>
        <dbReference type="Proteomes" id="UP000295573"/>
    </source>
</evidence>
<comment type="caution">
    <text evidence="1">The sequence shown here is derived from an EMBL/GenBank/DDBJ whole genome shotgun (WGS) entry which is preliminary data.</text>
</comment>
<sequence>MADLVGRAPGGPGDLMEWPVFWTQKVTQEDKVRPRTPEGQA</sequence>
<evidence type="ECO:0000313" key="1">
    <source>
        <dbReference type="EMBL" id="TCO39026.1"/>
    </source>
</evidence>
<gene>
    <name evidence="1" type="ORF">EV646_11968</name>
</gene>
<dbReference type="Proteomes" id="UP000295573">
    <property type="component" value="Unassembled WGS sequence"/>
</dbReference>
<dbReference type="AlphaFoldDB" id="A0A4R2I5C2"/>
<reference evidence="1 2" key="1">
    <citation type="journal article" date="2015" name="Stand. Genomic Sci.">
        <title>Genomic Encyclopedia of Bacterial and Archaeal Type Strains, Phase III: the genomes of soil and plant-associated and newly described type strains.</title>
        <authorList>
            <person name="Whitman W.B."/>
            <person name="Woyke T."/>
            <person name="Klenk H.P."/>
            <person name="Zhou Y."/>
            <person name="Lilburn T.G."/>
            <person name="Beck B.J."/>
            <person name="De Vos P."/>
            <person name="Vandamme P."/>
            <person name="Eisen J.A."/>
            <person name="Garrity G."/>
            <person name="Hugenholtz P."/>
            <person name="Kyrpides N.C."/>
        </authorList>
    </citation>
    <scope>NUCLEOTIDE SEQUENCE [LARGE SCALE GENOMIC DNA]</scope>
    <source>
        <strain evidence="1 2">VKM Ac-2541</strain>
    </source>
</reference>
<proteinExistence type="predicted"/>
<name>A0A4R2I5C2_9ACTN</name>